<keyword evidence="1" id="KW-0812">Transmembrane</keyword>
<dbReference type="EMBL" id="QGGU01000025">
    <property type="protein sequence ID" value="PWK40771.1"/>
    <property type="molecule type" value="Genomic_DNA"/>
</dbReference>
<organism evidence="2 3">
    <name type="scientific">Pleionea mediterranea</name>
    <dbReference type="NCBI Taxonomy" id="523701"/>
    <lineage>
        <taxon>Bacteria</taxon>
        <taxon>Pseudomonadati</taxon>
        <taxon>Pseudomonadota</taxon>
        <taxon>Gammaproteobacteria</taxon>
        <taxon>Oceanospirillales</taxon>
        <taxon>Pleioneaceae</taxon>
        <taxon>Pleionea</taxon>
    </lineage>
</organism>
<dbReference type="RefSeq" id="WP_109765176.1">
    <property type="nucleotide sequence ID" value="NZ_QGGU01000025.1"/>
</dbReference>
<evidence type="ECO:0000313" key="2">
    <source>
        <dbReference type="EMBL" id="PWK40771.1"/>
    </source>
</evidence>
<proteinExistence type="predicted"/>
<keyword evidence="1" id="KW-0472">Membrane</keyword>
<evidence type="ECO:0000256" key="1">
    <source>
        <dbReference type="SAM" id="Phobius"/>
    </source>
</evidence>
<protein>
    <submittedName>
        <fullName evidence="2">Uncharacterized protein</fullName>
    </submittedName>
</protein>
<gene>
    <name evidence="2" type="ORF">C8D97_1253</name>
</gene>
<evidence type="ECO:0000313" key="3">
    <source>
        <dbReference type="Proteomes" id="UP000245790"/>
    </source>
</evidence>
<reference evidence="2 3" key="1">
    <citation type="submission" date="2018-05" db="EMBL/GenBank/DDBJ databases">
        <title>Genomic Encyclopedia of Type Strains, Phase IV (KMG-IV): sequencing the most valuable type-strain genomes for metagenomic binning, comparative biology and taxonomic classification.</title>
        <authorList>
            <person name="Goeker M."/>
        </authorList>
    </citation>
    <scope>NUCLEOTIDE SEQUENCE [LARGE SCALE GENOMIC DNA]</scope>
    <source>
        <strain evidence="2 3">DSM 25350</strain>
    </source>
</reference>
<accession>A0A316F539</accession>
<comment type="caution">
    <text evidence="2">The sequence shown here is derived from an EMBL/GenBank/DDBJ whole genome shotgun (WGS) entry which is preliminary data.</text>
</comment>
<sequence length="234" mass="27627">MIGLLFIFVYALFILVAVFMPFLIFRKRAKNYKKKRAILSLIIISIPFFVYAFERTLYEWECSKNVYFYPENKLERPSSIVYSGFIPEGSRAYEKINEKYLLRIFSNFSFEYIVDVGVGEDFKSIGKDRIGELLIDGKLYPYEHRDVANHERDMVINNTKHIVYYSIDYKFNMILITYYIYNYKSDKVISAVSEVSHSKRQDLVNVLYPYEFGVCSKLEAKYGPATELLSNTFK</sequence>
<keyword evidence="1" id="KW-1133">Transmembrane helix</keyword>
<feature type="transmembrane region" description="Helical" evidence="1">
    <location>
        <begin position="6"/>
        <end position="25"/>
    </location>
</feature>
<dbReference type="Proteomes" id="UP000245790">
    <property type="component" value="Unassembled WGS sequence"/>
</dbReference>
<name>A0A316F539_9GAMM</name>
<dbReference type="AlphaFoldDB" id="A0A316F539"/>
<keyword evidence="3" id="KW-1185">Reference proteome</keyword>
<feature type="transmembrane region" description="Helical" evidence="1">
    <location>
        <begin position="37"/>
        <end position="53"/>
    </location>
</feature>